<keyword evidence="3" id="KW-1185">Reference proteome</keyword>
<dbReference type="AlphaFoldDB" id="A0A7I8IZU5"/>
<evidence type="ECO:0000313" key="1">
    <source>
        <dbReference type="EMBL" id="CAA2623709.1"/>
    </source>
</evidence>
<proteinExistence type="predicted"/>
<dbReference type="Proteomes" id="UP000663760">
    <property type="component" value="Chromosome 7"/>
</dbReference>
<evidence type="ECO:0000313" key="3">
    <source>
        <dbReference type="Proteomes" id="UP000663760"/>
    </source>
</evidence>
<accession>A0A7I8IZU5</accession>
<name>A0A7I8IZU5_SPIIN</name>
<gene>
    <name evidence="1" type="ORF">SI7747_07009627</name>
    <name evidence="2" type="ORF">SI8410_07010359</name>
</gene>
<reference evidence="1" key="1">
    <citation type="submission" date="2019-12" db="EMBL/GenBank/DDBJ databases">
        <authorList>
            <person name="Scholz U."/>
            <person name="Mascher M."/>
            <person name="Fiebig A."/>
        </authorList>
    </citation>
    <scope>NUCLEOTIDE SEQUENCE</scope>
</reference>
<evidence type="ECO:0000313" key="2">
    <source>
        <dbReference type="EMBL" id="CAA7399689.1"/>
    </source>
</evidence>
<dbReference type="EMBL" id="LR743594">
    <property type="protein sequence ID" value="CAA2623709.1"/>
    <property type="molecule type" value="Genomic_DNA"/>
</dbReference>
<organism evidence="1">
    <name type="scientific">Spirodela intermedia</name>
    <name type="common">Intermediate duckweed</name>
    <dbReference type="NCBI Taxonomy" id="51605"/>
    <lineage>
        <taxon>Eukaryota</taxon>
        <taxon>Viridiplantae</taxon>
        <taxon>Streptophyta</taxon>
        <taxon>Embryophyta</taxon>
        <taxon>Tracheophyta</taxon>
        <taxon>Spermatophyta</taxon>
        <taxon>Magnoliopsida</taxon>
        <taxon>Liliopsida</taxon>
        <taxon>Araceae</taxon>
        <taxon>Lemnoideae</taxon>
        <taxon>Spirodela</taxon>
    </lineage>
</organism>
<dbReference type="EMBL" id="LR746270">
    <property type="protein sequence ID" value="CAA7399689.1"/>
    <property type="molecule type" value="Genomic_DNA"/>
</dbReference>
<sequence>MRRISAQHGFLASEFPGVFHGFQQQEILVCPKPRRATASLPEFLCPLAYSHR</sequence>
<protein>
    <submittedName>
        <fullName evidence="1">Uncharacterized protein</fullName>
    </submittedName>
</protein>